<evidence type="ECO:0000256" key="1">
    <source>
        <dbReference type="ARBA" id="ARBA00022737"/>
    </source>
</evidence>
<accession>A0AAD8YKQ3</accession>
<keyword evidence="5" id="KW-1185">Reference proteome</keyword>
<dbReference type="EMBL" id="JATAAI010000001">
    <property type="protein sequence ID" value="KAK1748374.1"/>
    <property type="molecule type" value="Genomic_DNA"/>
</dbReference>
<proteinExistence type="predicted"/>
<evidence type="ECO:0000256" key="3">
    <source>
        <dbReference type="PROSITE-ProRule" id="PRU00023"/>
    </source>
</evidence>
<dbReference type="PANTHER" id="PTHR24198">
    <property type="entry name" value="ANKYRIN REPEAT AND PROTEIN KINASE DOMAIN-CONTAINING PROTEIN"/>
    <property type="match status" value="1"/>
</dbReference>
<feature type="repeat" description="ANK" evidence="3">
    <location>
        <begin position="1"/>
        <end position="32"/>
    </location>
</feature>
<dbReference type="Proteomes" id="UP001224775">
    <property type="component" value="Unassembled WGS sequence"/>
</dbReference>
<reference evidence="4" key="1">
    <citation type="submission" date="2023-06" db="EMBL/GenBank/DDBJ databases">
        <title>Survivors Of The Sea: Transcriptome response of Skeletonema marinoi to long-term dormancy.</title>
        <authorList>
            <person name="Pinder M.I.M."/>
            <person name="Kourtchenko O."/>
            <person name="Robertson E.K."/>
            <person name="Larsson T."/>
            <person name="Maumus F."/>
            <person name="Osuna-Cruz C.M."/>
            <person name="Vancaester E."/>
            <person name="Stenow R."/>
            <person name="Vandepoele K."/>
            <person name="Ploug H."/>
            <person name="Bruchert V."/>
            <person name="Godhe A."/>
            <person name="Topel M."/>
        </authorList>
    </citation>
    <scope>NUCLEOTIDE SEQUENCE</scope>
    <source>
        <strain evidence="4">R05AC</strain>
    </source>
</reference>
<dbReference type="Pfam" id="PF00023">
    <property type="entry name" value="Ank"/>
    <property type="match status" value="1"/>
</dbReference>
<dbReference type="AlphaFoldDB" id="A0AAD8YKQ3"/>
<evidence type="ECO:0000256" key="2">
    <source>
        <dbReference type="ARBA" id="ARBA00023043"/>
    </source>
</evidence>
<dbReference type="PROSITE" id="PS50088">
    <property type="entry name" value="ANK_REPEAT"/>
    <property type="match status" value="1"/>
</dbReference>
<evidence type="ECO:0000313" key="5">
    <source>
        <dbReference type="Proteomes" id="UP001224775"/>
    </source>
</evidence>
<keyword evidence="1" id="KW-0677">Repeat</keyword>
<sequence>GRTPLHWASRNGHLEVVKYLVSNCADVDINATTQDGTTAFCWASWQCHLHIMRFLRDAGMNFYTVNANGHTALHKAAQRGSITACNGLLIRLCGMIRGG</sequence>
<organism evidence="4 5">
    <name type="scientific">Skeletonema marinoi</name>
    <dbReference type="NCBI Taxonomy" id="267567"/>
    <lineage>
        <taxon>Eukaryota</taxon>
        <taxon>Sar</taxon>
        <taxon>Stramenopiles</taxon>
        <taxon>Ochrophyta</taxon>
        <taxon>Bacillariophyta</taxon>
        <taxon>Coscinodiscophyceae</taxon>
        <taxon>Thalassiosirophycidae</taxon>
        <taxon>Thalassiosirales</taxon>
        <taxon>Skeletonemataceae</taxon>
        <taxon>Skeletonema</taxon>
        <taxon>Skeletonema marinoi-dohrnii complex</taxon>
    </lineage>
</organism>
<dbReference type="PRINTS" id="PR01415">
    <property type="entry name" value="ANKYRIN"/>
</dbReference>
<feature type="non-terminal residue" evidence="4">
    <location>
        <position position="99"/>
    </location>
</feature>
<keyword evidence="2 3" id="KW-0040">ANK repeat</keyword>
<dbReference type="PANTHER" id="PTHR24198:SF165">
    <property type="entry name" value="ANKYRIN REPEAT-CONTAINING PROTEIN-RELATED"/>
    <property type="match status" value="1"/>
</dbReference>
<dbReference type="InterPro" id="IPR036770">
    <property type="entry name" value="Ankyrin_rpt-contain_sf"/>
</dbReference>
<evidence type="ECO:0000313" key="4">
    <source>
        <dbReference type="EMBL" id="KAK1748374.1"/>
    </source>
</evidence>
<dbReference type="Gene3D" id="1.25.40.20">
    <property type="entry name" value="Ankyrin repeat-containing domain"/>
    <property type="match status" value="1"/>
</dbReference>
<dbReference type="InterPro" id="IPR002110">
    <property type="entry name" value="Ankyrin_rpt"/>
</dbReference>
<dbReference type="SUPFAM" id="SSF48403">
    <property type="entry name" value="Ankyrin repeat"/>
    <property type="match status" value="1"/>
</dbReference>
<dbReference type="SMART" id="SM00248">
    <property type="entry name" value="ANK"/>
    <property type="match status" value="3"/>
</dbReference>
<name>A0AAD8YKQ3_9STRA</name>
<dbReference type="PROSITE" id="PS50297">
    <property type="entry name" value="ANK_REP_REGION"/>
    <property type="match status" value="1"/>
</dbReference>
<comment type="caution">
    <text evidence="4">The sequence shown here is derived from an EMBL/GenBank/DDBJ whole genome shotgun (WGS) entry which is preliminary data.</text>
</comment>
<dbReference type="Pfam" id="PF13637">
    <property type="entry name" value="Ank_4"/>
    <property type="match status" value="1"/>
</dbReference>
<protein>
    <submittedName>
        <fullName evidence="4">Ankyrin repeat domain-containing protein</fullName>
    </submittedName>
</protein>
<gene>
    <name evidence="4" type="ORF">QTG54_000313</name>
</gene>